<proteinExistence type="predicted"/>
<sequence length="74" mass="6814">APSSGSSDPFSALASGGASAMAAAPMRGPPPRAPGAPTGNAPRQHGGADPFSSLAGGSHQPGNSHPTGGGGSLI</sequence>
<dbReference type="AlphaFoldDB" id="A0A061RXP5"/>
<name>A0A061RXP5_9CHLO</name>
<feature type="non-terminal residue" evidence="2">
    <location>
        <position position="1"/>
    </location>
</feature>
<organism evidence="2">
    <name type="scientific">Tetraselmis sp. GSL018</name>
    <dbReference type="NCBI Taxonomy" id="582737"/>
    <lineage>
        <taxon>Eukaryota</taxon>
        <taxon>Viridiplantae</taxon>
        <taxon>Chlorophyta</taxon>
        <taxon>core chlorophytes</taxon>
        <taxon>Chlorodendrophyceae</taxon>
        <taxon>Chlorodendrales</taxon>
        <taxon>Chlorodendraceae</taxon>
        <taxon>Tetraselmis</taxon>
    </lineage>
</organism>
<dbReference type="EMBL" id="GBEZ01008843">
    <property type="protein sequence ID" value="JAC76718.1"/>
    <property type="molecule type" value="Transcribed_RNA"/>
</dbReference>
<evidence type="ECO:0000313" key="2">
    <source>
        <dbReference type="EMBL" id="JAC76718.1"/>
    </source>
</evidence>
<reference evidence="2" key="1">
    <citation type="submission" date="2014-05" db="EMBL/GenBank/DDBJ databases">
        <title>The transcriptome of the halophilic microalga Tetraselmis sp. GSL018 isolated from the Great Salt Lake, Utah.</title>
        <authorList>
            <person name="Jinkerson R.E."/>
            <person name="D'Adamo S."/>
            <person name="Posewitz M.C."/>
        </authorList>
    </citation>
    <scope>NUCLEOTIDE SEQUENCE</scope>
    <source>
        <strain evidence="2">GSL018</strain>
    </source>
</reference>
<feature type="region of interest" description="Disordered" evidence="1">
    <location>
        <begin position="1"/>
        <end position="74"/>
    </location>
</feature>
<gene>
    <name evidence="2" type="ORF">TSPGSL018_19437</name>
</gene>
<feature type="compositionally biased region" description="Low complexity" evidence="1">
    <location>
        <begin position="14"/>
        <end position="26"/>
    </location>
</feature>
<evidence type="ECO:0000256" key="1">
    <source>
        <dbReference type="SAM" id="MobiDB-lite"/>
    </source>
</evidence>
<protein>
    <submittedName>
        <fullName evidence="2">Uncharacterized protein</fullName>
    </submittedName>
</protein>
<accession>A0A061RXP5</accession>